<dbReference type="PROSITE" id="PS51465">
    <property type="entry name" value="KAZAL_2"/>
    <property type="match status" value="1"/>
</dbReference>
<dbReference type="SUPFAM" id="SSF100895">
    <property type="entry name" value="Kazal-type serine protease inhibitors"/>
    <property type="match status" value="1"/>
</dbReference>
<dbReference type="GeneTree" id="ENSGT00390000018436"/>
<reference evidence="5" key="1">
    <citation type="submission" date="2025-08" db="UniProtKB">
        <authorList>
            <consortium name="Ensembl"/>
        </authorList>
    </citation>
    <scope>IDENTIFICATION</scope>
</reference>
<dbReference type="InterPro" id="IPR051950">
    <property type="entry name" value="Dev_reg/Prot_inhib"/>
</dbReference>
<dbReference type="GO" id="GO:0005615">
    <property type="term" value="C:extracellular space"/>
    <property type="evidence" value="ECO:0007669"/>
    <property type="project" value="TreeGrafter"/>
</dbReference>
<dbReference type="GO" id="GO:0030198">
    <property type="term" value="P:extracellular matrix organization"/>
    <property type="evidence" value="ECO:0007669"/>
    <property type="project" value="TreeGrafter"/>
</dbReference>
<feature type="signal peptide" evidence="3">
    <location>
        <begin position="1"/>
        <end position="18"/>
    </location>
</feature>
<dbReference type="GO" id="GO:0050840">
    <property type="term" value="F:extracellular matrix binding"/>
    <property type="evidence" value="ECO:0007669"/>
    <property type="project" value="TreeGrafter"/>
</dbReference>
<dbReference type="Ensembl" id="ENSLLTT00000000451.1">
    <property type="protein sequence ID" value="ENSLLTP00000000440.1"/>
    <property type="gene ID" value="ENSLLTG00000000355.1"/>
</dbReference>
<dbReference type="FunFam" id="3.30.60.30:FF:000012">
    <property type="entry name" value="SPARC-related modular calcium binding protein 1"/>
    <property type="match status" value="1"/>
</dbReference>
<evidence type="ECO:0000256" key="3">
    <source>
        <dbReference type="SAM" id="SignalP"/>
    </source>
</evidence>
<dbReference type="CDD" id="cd00104">
    <property type="entry name" value="KAZAL_FS"/>
    <property type="match status" value="1"/>
</dbReference>
<protein>
    <recommendedName>
        <fullName evidence="4">Kazal-like domain-containing protein</fullName>
    </recommendedName>
</protein>
<dbReference type="PANTHER" id="PTHR12352">
    <property type="entry name" value="SECRETED MODULAR CALCIUM-BINDING PROTEIN"/>
    <property type="match status" value="1"/>
</dbReference>
<name>A0A8C5RA54_LATLA</name>
<dbReference type="Proteomes" id="UP000694406">
    <property type="component" value="Unplaced"/>
</dbReference>
<sequence>QLVTFLCSLSFFFSLLVCTIFYSIQKIHDHDQDPQCNLQCSRTAVKPLCASDGRTYESMCDYQRAKCKDSNLNVAHRGRCKGKELKRGTSLHLE</sequence>
<feature type="chain" id="PRO_5034579365" description="Kazal-like domain-containing protein" evidence="3">
    <location>
        <begin position="19"/>
        <end position="94"/>
    </location>
</feature>
<dbReference type="InterPro" id="IPR036058">
    <property type="entry name" value="Kazal_dom_sf"/>
</dbReference>
<dbReference type="InterPro" id="IPR002350">
    <property type="entry name" value="Kazal_dom"/>
</dbReference>
<organism evidence="5 6">
    <name type="scientific">Laticauda laticaudata</name>
    <name type="common">Blue-ringed sea krait</name>
    <name type="synonym">Blue-lipped sea krait</name>
    <dbReference type="NCBI Taxonomy" id="8630"/>
    <lineage>
        <taxon>Eukaryota</taxon>
        <taxon>Metazoa</taxon>
        <taxon>Chordata</taxon>
        <taxon>Craniata</taxon>
        <taxon>Vertebrata</taxon>
        <taxon>Euteleostomi</taxon>
        <taxon>Lepidosauria</taxon>
        <taxon>Squamata</taxon>
        <taxon>Bifurcata</taxon>
        <taxon>Unidentata</taxon>
        <taxon>Episquamata</taxon>
        <taxon>Toxicofera</taxon>
        <taxon>Serpentes</taxon>
        <taxon>Colubroidea</taxon>
        <taxon>Elapidae</taxon>
        <taxon>Laticaudinae</taxon>
        <taxon>Laticauda</taxon>
    </lineage>
</organism>
<dbReference type="GO" id="GO:0005604">
    <property type="term" value="C:basement membrane"/>
    <property type="evidence" value="ECO:0007669"/>
    <property type="project" value="TreeGrafter"/>
</dbReference>
<dbReference type="PANTHER" id="PTHR12352:SF13">
    <property type="entry name" value="SPARC-RELATED MODULAR CALCIUM-BINDING PROTEIN 1"/>
    <property type="match status" value="1"/>
</dbReference>
<comment type="subcellular location">
    <subcellularLocation>
        <location evidence="1">Secreted</location>
    </subcellularLocation>
</comment>
<evidence type="ECO:0000256" key="1">
    <source>
        <dbReference type="ARBA" id="ARBA00004613"/>
    </source>
</evidence>
<dbReference type="GO" id="GO:0008201">
    <property type="term" value="F:heparin binding"/>
    <property type="evidence" value="ECO:0007669"/>
    <property type="project" value="TreeGrafter"/>
</dbReference>
<evidence type="ECO:0000256" key="2">
    <source>
        <dbReference type="ARBA" id="ARBA00022525"/>
    </source>
</evidence>
<accession>A0A8C5RA54</accession>
<evidence type="ECO:0000313" key="5">
    <source>
        <dbReference type="Ensembl" id="ENSLLTP00000000440.1"/>
    </source>
</evidence>
<evidence type="ECO:0000313" key="6">
    <source>
        <dbReference type="Proteomes" id="UP000694406"/>
    </source>
</evidence>
<feature type="domain" description="Kazal-like" evidence="4">
    <location>
        <begin position="30"/>
        <end position="82"/>
    </location>
</feature>
<dbReference type="AlphaFoldDB" id="A0A8C5RA54"/>
<keyword evidence="3" id="KW-0732">Signal</keyword>
<reference evidence="5" key="2">
    <citation type="submission" date="2025-09" db="UniProtKB">
        <authorList>
            <consortium name="Ensembl"/>
        </authorList>
    </citation>
    <scope>IDENTIFICATION</scope>
</reference>
<dbReference type="Pfam" id="PF07648">
    <property type="entry name" value="Kazal_2"/>
    <property type="match status" value="1"/>
</dbReference>
<dbReference type="SMART" id="SM00280">
    <property type="entry name" value="KAZAL"/>
    <property type="match status" value="1"/>
</dbReference>
<proteinExistence type="predicted"/>
<evidence type="ECO:0000259" key="4">
    <source>
        <dbReference type="PROSITE" id="PS51465"/>
    </source>
</evidence>
<dbReference type="Gene3D" id="3.30.60.30">
    <property type="match status" value="1"/>
</dbReference>
<keyword evidence="2" id="KW-0964">Secreted</keyword>
<keyword evidence="6" id="KW-1185">Reference proteome</keyword>